<dbReference type="OrthoDB" id="5291879at2"/>
<dbReference type="RefSeq" id="WP_126396641.1">
    <property type="nucleotide sequence ID" value="NZ_AP018907.1"/>
</dbReference>
<evidence type="ECO:0000256" key="2">
    <source>
        <dbReference type="PIRNR" id="PIRNR006221"/>
    </source>
</evidence>
<dbReference type="KEGG" id="blag:BLTE_01150"/>
<evidence type="ECO:0000313" key="4">
    <source>
        <dbReference type="Proteomes" id="UP000266934"/>
    </source>
</evidence>
<dbReference type="InterPro" id="IPR016477">
    <property type="entry name" value="Fructo-/Ketosamine-3-kinase"/>
</dbReference>
<dbReference type="Gene3D" id="3.30.200.20">
    <property type="entry name" value="Phosphorylase Kinase, domain 1"/>
    <property type="match status" value="1"/>
</dbReference>
<dbReference type="Pfam" id="PF03881">
    <property type="entry name" value="Fructosamin_kin"/>
    <property type="match status" value="1"/>
</dbReference>
<dbReference type="Proteomes" id="UP000266934">
    <property type="component" value="Chromosome"/>
</dbReference>
<proteinExistence type="inferred from homology"/>
<evidence type="ECO:0000313" key="3">
    <source>
        <dbReference type="EMBL" id="BBF91430.1"/>
    </source>
</evidence>
<evidence type="ECO:0000256" key="1">
    <source>
        <dbReference type="ARBA" id="ARBA00009460"/>
    </source>
</evidence>
<dbReference type="SUPFAM" id="SSF56112">
    <property type="entry name" value="Protein kinase-like (PK-like)"/>
    <property type="match status" value="1"/>
</dbReference>
<dbReference type="GO" id="GO:0016301">
    <property type="term" value="F:kinase activity"/>
    <property type="evidence" value="ECO:0007669"/>
    <property type="project" value="UniProtKB-UniRule"/>
</dbReference>
<keyword evidence="4" id="KW-1185">Reference proteome</keyword>
<accession>A0A348FVU7</accession>
<keyword evidence="2 3" id="KW-0808">Transferase</keyword>
<dbReference type="Gene3D" id="3.90.1200.10">
    <property type="match status" value="1"/>
</dbReference>
<reference evidence="3 4" key="1">
    <citation type="submission" date="2018-08" db="EMBL/GenBank/DDBJ databases">
        <title>Complete genome sequencing of Blastochloris tepida GI.</title>
        <authorList>
            <person name="Tsukatani Y."/>
            <person name="Mori H."/>
        </authorList>
    </citation>
    <scope>NUCLEOTIDE SEQUENCE [LARGE SCALE GENOMIC DNA]</scope>
    <source>
        <strain evidence="3 4">GI</strain>
    </source>
</reference>
<dbReference type="PIRSF" id="PIRSF006221">
    <property type="entry name" value="Ketosamine-3-kinase"/>
    <property type="match status" value="1"/>
</dbReference>
<comment type="similarity">
    <text evidence="1 2">Belongs to the fructosamine kinase family.</text>
</comment>
<sequence>MTALAAVGARLLGGVLRRAEPLAGGDLSQILRIELAGGRTAIVKSGPAPETEAAMLQAIAAAGVPAPRVLAANADALVIEELPSGGSLRSAWGSLGAALARLHETLGTRYGWPADYAFGPVAIENAFVDDWPRFWGERRLAASAPHIPGPLARRVEKLAADLPSRLPARPEPALLHGDLWGGNVLVDGDHVSGLIDPACYFGHCEVDLAMLTLFDRPSAAFYDAYGALEPGAEERLVIYRLWPALVHLRLFGSGYRGMVESMLTAAGV</sequence>
<dbReference type="AlphaFoldDB" id="A0A348FVU7"/>
<dbReference type="InterPro" id="IPR011009">
    <property type="entry name" value="Kinase-like_dom_sf"/>
</dbReference>
<keyword evidence="2" id="KW-0418">Kinase</keyword>
<protein>
    <submittedName>
        <fullName evidence="3">Aminoglycoside phosphotransferase</fullName>
    </submittedName>
</protein>
<dbReference type="PANTHER" id="PTHR12149">
    <property type="entry name" value="FRUCTOSAMINE 3 KINASE-RELATED PROTEIN"/>
    <property type="match status" value="1"/>
</dbReference>
<gene>
    <name evidence="3" type="ORF">BLTE_01150</name>
</gene>
<dbReference type="EMBL" id="AP018907">
    <property type="protein sequence ID" value="BBF91430.1"/>
    <property type="molecule type" value="Genomic_DNA"/>
</dbReference>
<organism evidence="3 4">
    <name type="scientific">Blastochloris tepida</name>
    <dbReference type="NCBI Taxonomy" id="2233851"/>
    <lineage>
        <taxon>Bacteria</taxon>
        <taxon>Pseudomonadati</taxon>
        <taxon>Pseudomonadota</taxon>
        <taxon>Alphaproteobacteria</taxon>
        <taxon>Hyphomicrobiales</taxon>
        <taxon>Blastochloridaceae</taxon>
        <taxon>Blastochloris</taxon>
    </lineage>
</organism>
<dbReference type="PANTHER" id="PTHR12149:SF8">
    <property type="entry name" value="PROTEIN-RIBULOSAMINE 3-KINASE"/>
    <property type="match status" value="1"/>
</dbReference>
<name>A0A348FVU7_9HYPH</name>